<keyword evidence="4" id="KW-0812">Transmembrane</keyword>
<sequence length="1779" mass="196689">MDDSCSSDIDRRISQHGFENSHHFQVGTANFSSDVHNYNISAAPGDEKETEDKLIERICMWLTNVSFGSIFSGLHSKATEGTGMWFIESEEFGHWKQGGFKILWGTGKPGAGKTTLSSIVIQHLQMDDVACQAPVIFAFCRYTEKYSPSEIFASWIQQLLRRDRSTLEHLRKSFRIHERDNSRPSDAELHRLMSVVVQKFDCVFIVLDGLDEADEDARKPLLDFINSLPSNTHTLIMSRPLESLQRLFPCAVYVDIEARNEDIERFVEKRIVDIPGLHAVLLGKDVAKEELCTAIKRKSGGMFLIASLQIEALKSCISVQSLMKKLDTLPIGLNELYDHTLERIEAQGEEKTALAKRVLLWVTYALHPISIGALQEAVAIELDSKTFDTNHTSAQGPQGSMSEYEYEDRQNVRLIHYTASLFLKARCPPWLDSNPHSTLSSLCVVYDSFLSTPFPGPLYHYARGTWYHHARLACKESGLPHHVQEFLLLQPPIYEWPPPLFRSIRWYSWSNRWISAEKYLGPGHLASLIGLKDYLLNHVQDCTVTSRNHFTFLHMAAIGGHIDTAEAIMKKWPALSPMHRAAEGKTPIMLAAGFGQVSMLDFLLSCTPSDGQGLNARATCGCTALACAVGQNEKATIQLLLSRPGIDVNVTNCDTGLTPLAWAALNNDEAMVSQILLIPNCNINAQNPWTGYTALMQASSELDYGFGYGASVTMVKLLMSHPDIDVNLGPRCGCTPLIASTYHSRSRVISELISHSHINLHARCNTSGTALSIAADQIVVSVWTFLCREWFNSCSELVLARETILRDADEDDVQHFLQITSSLGLQDVATEIILKTKIRPTVEALVKAAKEGYASTVEMLFEHVDVNAEDSTGCTALSAAVMKGHSNIVDIFLARQDILVNKGSIPPLIRAVENETIYRYNKLLSPESRLPIARQLLCHTDIDINVLDSKGRVPLTCAMEAECWEIVNLLLSRPDVNINLGEPPALVQACLEGQEALVRKLLATEGLDVNAVDCKGRSALSMAAHHGHGRIAELLVSRPDVNVNMGSPTPLMHACYQGHTGIVELLLHSRGEELDINLQAESYECRPTALWLACFSDRPNLDIIQLLLQCSDIDVNIGLTINHTGCQCADTLQPKRMFNNNHRQLPTPLHVAALQQKDAVPLLLASPRINVNALNIDGKTPFMLHLESSSLRPRFNPTDSFLSHPAVLEEPFGSRALVSAATPRDFEEEKLNDIKTILSRCKMINANFLEPNGRSALSAAAFQGSTEIVAFLLSLPSIDPNSGNPPPLAQASVSKQSHALWLLVGHPDVDLNQETDGYTALGGACATFHHVYWAFGNISLLLSHPKVNVNAGKPSPLSIAVQDGAVAVVMLLLNHPKIDVNSRMQCAIQIPEWVRPKESVPFPERTTWASTLGPFGECRLLKGGGSTEIVGARSSTRISDGCLDKKTDRISRPYATCNAHDPLRQQPRKRYGGVSETAKPEGSGDTIFVYCTRFGPSEILELLLHRADLDVNAPGNCGCTALIWACSLGKWAIVDTLLRRKETTVDVRCPNHGYNALVAAAHRMKFEMVYQLLSYPRGHEMDPNVFAACGCNLLVCASRSGDEDTVHSLLPFTNWRDYPNAQDCKFGRTPLQWASYFGHDSLVQLFLSAPSVSVDHRDKRGNTALMLAASDGHYNVVQILLASPKVTNVHSDFNSTGDTALSLAEWYGHLDIARLLDSAPLEQAAVPFTSDCAAQSVFFATQFTFCFWIFTFFAILSILFSSLIYFVLWIDVLAFRVYG</sequence>
<dbReference type="PROSITE" id="PS50837">
    <property type="entry name" value="NACHT"/>
    <property type="match status" value="1"/>
</dbReference>
<feature type="transmembrane region" description="Helical" evidence="4">
    <location>
        <begin position="1747"/>
        <end position="1770"/>
    </location>
</feature>
<comment type="caution">
    <text evidence="6">The sequence shown here is derived from an EMBL/GenBank/DDBJ whole genome shotgun (WGS) entry which is preliminary data.</text>
</comment>
<keyword evidence="4" id="KW-0472">Membrane</keyword>
<dbReference type="PANTHER" id="PTHR24198:SF165">
    <property type="entry name" value="ANKYRIN REPEAT-CONTAINING PROTEIN-RELATED"/>
    <property type="match status" value="1"/>
</dbReference>
<reference evidence="6" key="1">
    <citation type="submission" date="2022-06" db="EMBL/GenBank/DDBJ databases">
        <title>Genome Sequence of Candolleomyces eurysporus.</title>
        <authorList>
            <person name="Buettner E."/>
        </authorList>
    </citation>
    <scope>NUCLEOTIDE SEQUENCE</scope>
    <source>
        <strain evidence="6">VTCC 930004</strain>
    </source>
</reference>
<feature type="repeat" description="ANK" evidence="3">
    <location>
        <begin position="655"/>
        <end position="688"/>
    </location>
</feature>
<dbReference type="InterPro" id="IPR027417">
    <property type="entry name" value="P-loop_NTPase"/>
</dbReference>
<evidence type="ECO:0000256" key="2">
    <source>
        <dbReference type="ARBA" id="ARBA00023043"/>
    </source>
</evidence>
<evidence type="ECO:0000313" key="7">
    <source>
        <dbReference type="Proteomes" id="UP001140091"/>
    </source>
</evidence>
<evidence type="ECO:0000313" key="6">
    <source>
        <dbReference type="EMBL" id="KAJ2934208.1"/>
    </source>
</evidence>
<evidence type="ECO:0000256" key="3">
    <source>
        <dbReference type="PROSITE-ProRule" id="PRU00023"/>
    </source>
</evidence>
<evidence type="ECO:0000256" key="4">
    <source>
        <dbReference type="SAM" id="Phobius"/>
    </source>
</evidence>
<evidence type="ECO:0000259" key="5">
    <source>
        <dbReference type="PROSITE" id="PS50837"/>
    </source>
</evidence>
<dbReference type="EMBL" id="JANBPK010000725">
    <property type="protein sequence ID" value="KAJ2934208.1"/>
    <property type="molecule type" value="Genomic_DNA"/>
</dbReference>
<evidence type="ECO:0000256" key="1">
    <source>
        <dbReference type="ARBA" id="ARBA00022737"/>
    </source>
</evidence>
<dbReference type="InterPro" id="IPR036770">
    <property type="entry name" value="Ankyrin_rpt-contain_sf"/>
</dbReference>
<feature type="domain" description="NACHT" evidence="5">
    <location>
        <begin position="101"/>
        <end position="240"/>
    </location>
</feature>
<dbReference type="SUPFAM" id="SSF52540">
    <property type="entry name" value="P-loop containing nucleoside triphosphate hydrolases"/>
    <property type="match status" value="1"/>
</dbReference>
<dbReference type="InterPro" id="IPR002110">
    <property type="entry name" value="Ankyrin_rpt"/>
</dbReference>
<dbReference type="InterPro" id="IPR056884">
    <property type="entry name" value="NPHP3-like_N"/>
</dbReference>
<keyword evidence="2 3" id="KW-0040">ANK repeat</keyword>
<dbReference type="Proteomes" id="UP001140091">
    <property type="component" value="Unassembled WGS sequence"/>
</dbReference>
<dbReference type="Pfam" id="PF22939">
    <property type="entry name" value="WHD_GPIID"/>
    <property type="match status" value="1"/>
</dbReference>
<dbReference type="SUPFAM" id="SSF48403">
    <property type="entry name" value="Ankyrin repeat"/>
    <property type="match status" value="5"/>
</dbReference>
<dbReference type="PROSITE" id="PS50297">
    <property type="entry name" value="ANK_REP_REGION"/>
    <property type="match status" value="1"/>
</dbReference>
<gene>
    <name evidence="6" type="ORF">H1R20_g2899</name>
</gene>
<accession>A0A9W8MMB1</accession>
<keyword evidence="4" id="KW-1133">Transmembrane helix</keyword>
<keyword evidence="7" id="KW-1185">Reference proteome</keyword>
<dbReference type="Gene3D" id="1.25.40.20">
    <property type="entry name" value="Ankyrin repeat-containing domain"/>
    <property type="match status" value="6"/>
</dbReference>
<dbReference type="OrthoDB" id="7464126at2759"/>
<dbReference type="Pfam" id="PF24883">
    <property type="entry name" value="NPHP3_N"/>
    <property type="match status" value="1"/>
</dbReference>
<dbReference type="InterPro" id="IPR007111">
    <property type="entry name" value="NACHT_NTPase"/>
</dbReference>
<dbReference type="Gene3D" id="3.40.50.300">
    <property type="entry name" value="P-loop containing nucleotide triphosphate hydrolases"/>
    <property type="match status" value="1"/>
</dbReference>
<feature type="repeat" description="ANK" evidence="3">
    <location>
        <begin position="1660"/>
        <end position="1692"/>
    </location>
</feature>
<dbReference type="PANTHER" id="PTHR24198">
    <property type="entry name" value="ANKYRIN REPEAT AND PROTEIN KINASE DOMAIN-CONTAINING PROTEIN"/>
    <property type="match status" value="1"/>
</dbReference>
<name>A0A9W8MMB1_9AGAR</name>
<dbReference type="Pfam" id="PF12796">
    <property type="entry name" value="Ank_2"/>
    <property type="match status" value="5"/>
</dbReference>
<proteinExistence type="predicted"/>
<dbReference type="PROSITE" id="PS50088">
    <property type="entry name" value="ANK_REPEAT"/>
    <property type="match status" value="2"/>
</dbReference>
<feature type="non-terminal residue" evidence="6">
    <location>
        <position position="1779"/>
    </location>
</feature>
<dbReference type="SMART" id="SM00248">
    <property type="entry name" value="ANK"/>
    <property type="match status" value="23"/>
</dbReference>
<keyword evidence="1" id="KW-0677">Repeat</keyword>
<dbReference type="InterPro" id="IPR054471">
    <property type="entry name" value="GPIID_WHD"/>
</dbReference>
<organism evidence="6 7">
    <name type="scientific">Candolleomyces eurysporus</name>
    <dbReference type="NCBI Taxonomy" id="2828524"/>
    <lineage>
        <taxon>Eukaryota</taxon>
        <taxon>Fungi</taxon>
        <taxon>Dikarya</taxon>
        <taxon>Basidiomycota</taxon>
        <taxon>Agaricomycotina</taxon>
        <taxon>Agaricomycetes</taxon>
        <taxon>Agaricomycetidae</taxon>
        <taxon>Agaricales</taxon>
        <taxon>Agaricineae</taxon>
        <taxon>Psathyrellaceae</taxon>
        <taxon>Candolleomyces</taxon>
    </lineage>
</organism>
<protein>
    <recommendedName>
        <fullName evidence="5">NACHT domain-containing protein</fullName>
    </recommendedName>
</protein>